<evidence type="ECO:0000313" key="4">
    <source>
        <dbReference type="Proteomes" id="UP000603453"/>
    </source>
</evidence>
<gene>
    <name evidence="3" type="ORF">INT47_012744</name>
</gene>
<keyword evidence="1" id="KW-0547">Nucleotide-binding</keyword>
<comment type="caution">
    <text evidence="3">The sequence shown here is derived from an EMBL/GenBank/DDBJ whole genome shotgun (WGS) entry which is preliminary data.</text>
</comment>
<evidence type="ECO:0000256" key="1">
    <source>
        <dbReference type="ARBA" id="ARBA00022741"/>
    </source>
</evidence>
<dbReference type="GO" id="GO:0140662">
    <property type="term" value="F:ATP-dependent protein folding chaperone"/>
    <property type="evidence" value="ECO:0007669"/>
    <property type="project" value="InterPro"/>
</dbReference>
<proteinExistence type="predicted"/>
<sequence length="936" mass="106542">MAGLNQIEYIVGIDLGTTISGVSIAHVNDPLNIITVSAWDDSKEPSETFFSSILYSKDGNDTPKCGMQRDEVDDLGVYVDNISQYLLDIDASNKKLGQLMDGLTVKKVMTDYLKYFVQIALKRLQVHDKLIENEYFQEFVNEEFIEEDIKTICYCLVCPTDRQEFMKDCFIGAGIIEASEAEHRLSFVIKAVTIAHYHLSLNRNETNIQKDQDYFVVDVDDISNGIAKVHTASTQSLSTVTKISDDITRGSLNLDIRFKDYLIENMTELNLDASLIDQFIQIFSEEIKYEFNMDTPTKTAISQKNVDGNLIEFTYEDLNRIVIYPFIEGIHEFVSKANETHGQHKMFLSANGGISEYFVENLIARDKDRLKYYHAKGVSSGAVSSKISTYKSQIPFFFDDEHQCLFSDTKWPLRKTTIEEPIDNNNENDAYDFIVGIDFGTSFSGSSYVQLKNKNGKPVDTKEIKTIKTGWPGGRILGSRKTPTLSMYDKNMRLNYWSQEAEIMVNRRQDLKLLGNFKLFLCPESLENFHGHTVDLEERKRQEGFAEERTTKNEVDTVKVIADYLIKFKNHIAEYILTKEMGENFGFFNRGKLLKKYKMRFVIAVPAMWNLPARDAMAQAAIEAGLIEKNEPDQLFIISEPEAAALFCMKSMTEYFEKENEELDDTNFIVCDAGGGIVDLATFNLQLNKEDGDTPTTKPIICQIGDSIGDICGSTCIDLRFKKYLLEFYKSVGVDINKENVPLDGVMKSFVINYKSSFSSNLQDDTYYHINLPEDRVLNFTGDSTYTMINENKTLKMKNQDMKEKIFDPIVDRIIYLMDDQLNQAKKGGRDIKAILMVGGFSQSKYLQQRIKDQYKGVCHVIVPVEGDTAVSHGAVFYALYPRTISKNIVGKSIGLEVQAPFSQRKDKSPNGSGNFEKYRLEYFVKDQALGDELKT</sequence>
<dbReference type="InterPro" id="IPR013126">
    <property type="entry name" value="Hsp_70_fam"/>
</dbReference>
<dbReference type="PANTHER" id="PTHR14187:SF5">
    <property type="entry name" value="HEAT SHOCK 70 KDA PROTEIN 12A"/>
    <property type="match status" value="1"/>
</dbReference>
<dbReference type="PROSITE" id="PS00297">
    <property type="entry name" value="HSP70_1"/>
    <property type="match status" value="1"/>
</dbReference>
<dbReference type="Proteomes" id="UP000603453">
    <property type="component" value="Unassembled WGS sequence"/>
</dbReference>
<reference evidence="3" key="1">
    <citation type="submission" date="2020-12" db="EMBL/GenBank/DDBJ databases">
        <title>Metabolic potential, ecology and presence of endohyphal bacteria is reflected in genomic diversity of Mucoromycotina.</title>
        <authorList>
            <person name="Muszewska A."/>
            <person name="Okrasinska A."/>
            <person name="Steczkiewicz K."/>
            <person name="Drgas O."/>
            <person name="Orlowska M."/>
            <person name="Perlinska-Lenart U."/>
            <person name="Aleksandrzak-Piekarczyk T."/>
            <person name="Szatraj K."/>
            <person name="Zielenkiewicz U."/>
            <person name="Pilsyk S."/>
            <person name="Malc E."/>
            <person name="Mieczkowski P."/>
            <person name="Kruszewska J.S."/>
            <person name="Biernat P."/>
            <person name="Pawlowska J."/>
        </authorList>
    </citation>
    <scope>NUCLEOTIDE SEQUENCE</scope>
    <source>
        <strain evidence="3">WA0000017839</strain>
    </source>
</reference>
<name>A0A8H7UYW5_9FUNG</name>
<dbReference type="OrthoDB" id="2275019at2759"/>
<dbReference type="Gene3D" id="3.30.420.40">
    <property type="match status" value="3"/>
</dbReference>
<evidence type="ECO:0000256" key="2">
    <source>
        <dbReference type="ARBA" id="ARBA00022840"/>
    </source>
</evidence>
<dbReference type="PANTHER" id="PTHR14187">
    <property type="entry name" value="ALPHA KINASE/ELONGATION FACTOR 2 KINASE"/>
    <property type="match status" value="1"/>
</dbReference>
<dbReference type="Pfam" id="PF00012">
    <property type="entry name" value="HSP70"/>
    <property type="match status" value="1"/>
</dbReference>
<dbReference type="InterPro" id="IPR043129">
    <property type="entry name" value="ATPase_NBD"/>
</dbReference>
<evidence type="ECO:0000313" key="3">
    <source>
        <dbReference type="EMBL" id="KAG2203811.1"/>
    </source>
</evidence>
<organism evidence="3 4">
    <name type="scientific">Mucor saturninus</name>
    <dbReference type="NCBI Taxonomy" id="64648"/>
    <lineage>
        <taxon>Eukaryota</taxon>
        <taxon>Fungi</taxon>
        <taxon>Fungi incertae sedis</taxon>
        <taxon>Mucoromycota</taxon>
        <taxon>Mucoromycotina</taxon>
        <taxon>Mucoromycetes</taxon>
        <taxon>Mucorales</taxon>
        <taxon>Mucorineae</taxon>
        <taxon>Mucoraceae</taxon>
        <taxon>Mucor</taxon>
    </lineage>
</organism>
<dbReference type="InterPro" id="IPR018181">
    <property type="entry name" value="Heat_shock_70_CS"/>
</dbReference>
<dbReference type="GO" id="GO:0005524">
    <property type="term" value="F:ATP binding"/>
    <property type="evidence" value="ECO:0007669"/>
    <property type="project" value="UniProtKB-KW"/>
</dbReference>
<dbReference type="AlphaFoldDB" id="A0A8H7UYW5"/>
<dbReference type="SUPFAM" id="SSF53067">
    <property type="entry name" value="Actin-like ATPase domain"/>
    <property type="match status" value="2"/>
</dbReference>
<protein>
    <submittedName>
        <fullName evidence="3">Uncharacterized protein</fullName>
    </submittedName>
</protein>
<keyword evidence="4" id="KW-1185">Reference proteome</keyword>
<dbReference type="EMBL" id="JAEPRD010000049">
    <property type="protein sequence ID" value="KAG2203811.1"/>
    <property type="molecule type" value="Genomic_DNA"/>
</dbReference>
<accession>A0A8H7UYW5</accession>
<keyword evidence="2" id="KW-0067">ATP-binding</keyword>